<organism evidence="1 2">
    <name type="scientific">Caerostris extrusa</name>
    <name type="common">Bark spider</name>
    <name type="synonym">Caerostris bankana</name>
    <dbReference type="NCBI Taxonomy" id="172846"/>
    <lineage>
        <taxon>Eukaryota</taxon>
        <taxon>Metazoa</taxon>
        <taxon>Ecdysozoa</taxon>
        <taxon>Arthropoda</taxon>
        <taxon>Chelicerata</taxon>
        <taxon>Arachnida</taxon>
        <taxon>Araneae</taxon>
        <taxon>Araneomorphae</taxon>
        <taxon>Entelegynae</taxon>
        <taxon>Araneoidea</taxon>
        <taxon>Araneidae</taxon>
        <taxon>Caerostris</taxon>
    </lineage>
</organism>
<sequence>MELGKDVFDVPKNFPSVGKKKENCIDIKLKRKFHYVLIRIVSISLGNAKRKVYVSQLFFAGMDWVHVALLLDINGE</sequence>
<proteinExistence type="predicted"/>
<evidence type="ECO:0000313" key="2">
    <source>
        <dbReference type="Proteomes" id="UP001054945"/>
    </source>
</evidence>
<comment type="caution">
    <text evidence="1">The sequence shown here is derived from an EMBL/GenBank/DDBJ whole genome shotgun (WGS) entry which is preliminary data.</text>
</comment>
<reference evidence="1 2" key="1">
    <citation type="submission" date="2021-06" db="EMBL/GenBank/DDBJ databases">
        <title>Caerostris extrusa draft genome.</title>
        <authorList>
            <person name="Kono N."/>
            <person name="Arakawa K."/>
        </authorList>
    </citation>
    <scope>NUCLEOTIDE SEQUENCE [LARGE SCALE GENOMIC DNA]</scope>
</reference>
<dbReference type="EMBL" id="BPLR01003509">
    <property type="protein sequence ID" value="GIX85351.1"/>
    <property type="molecule type" value="Genomic_DNA"/>
</dbReference>
<dbReference type="Proteomes" id="UP001054945">
    <property type="component" value="Unassembled WGS sequence"/>
</dbReference>
<accession>A0AAV4NKR3</accession>
<dbReference type="AlphaFoldDB" id="A0AAV4NKR3"/>
<gene>
    <name evidence="1" type="ORF">CEXT_179881</name>
</gene>
<protein>
    <submittedName>
        <fullName evidence="1">Uncharacterized protein</fullName>
    </submittedName>
</protein>
<keyword evidence="2" id="KW-1185">Reference proteome</keyword>
<evidence type="ECO:0000313" key="1">
    <source>
        <dbReference type="EMBL" id="GIX85351.1"/>
    </source>
</evidence>
<name>A0AAV4NKR3_CAEEX</name>